<keyword evidence="4" id="KW-1185">Reference proteome</keyword>
<keyword evidence="1" id="KW-0472">Membrane</keyword>
<dbReference type="EMBL" id="JBHRTR010000013">
    <property type="protein sequence ID" value="MFC3226479.1"/>
    <property type="molecule type" value="Genomic_DNA"/>
</dbReference>
<dbReference type="Proteomes" id="UP001595528">
    <property type="component" value="Unassembled WGS sequence"/>
</dbReference>
<dbReference type="NCBIfam" id="TIGR00199">
    <property type="entry name" value="PncC_domain"/>
    <property type="match status" value="1"/>
</dbReference>
<evidence type="ECO:0000256" key="1">
    <source>
        <dbReference type="SAM" id="Phobius"/>
    </source>
</evidence>
<feature type="domain" description="CinA C-terminal" evidence="2">
    <location>
        <begin position="8"/>
        <end position="157"/>
    </location>
</feature>
<keyword evidence="1" id="KW-0812">Transmembrane</keyword>
<proteinExistence type="predicted"/>
<organism evidence="3 4">
    <name type="scientific">Marinibaculum pumilum</name>
    <dbReference type="NCBI Taxonomy" id="1766165"/>
    <lineage>
        <taxon>Bacteria</taxon>
        <taxon>Pseudomonadati</taxon>
        <taxon>Pseudomonadota</taxon>
        <taxon>Alphaproteobacteria</taxon>
        <taxon>Rhodospirillales</taxon>
        <taxon>Rhodospirillaceae</taxon>
        <taxon>Marinibaculum</taxon>
    </lineage>
</organism>
<evidence type="ECO:0000313" key="3">
    <source>
        <dbReference type="EMBL" id="MFC3226479.1"/>
    </source>
</evidence>
<reference evidence="4" key="1">
    <citation type="journal article" date="2019" name="Int. J. Syst. Evol. Microbiol.">
        <title>The Global Catalogue of Microorganisms (GCM) 10K type strain sequencing project: providing services to taxonomists for standard genome sequencing and annotation.</title>
        <authorList>
            <consortium name="The Broad Institute Genomics Platform"/>
            <consortium name="The Broad Institute Genome Sequencing Center for Infectious Disease"/>
            <person name="Wu L."/>
            <person name="Ma J."/>
        </authorList>
    </citation>
    <scope>NUCLEOTIDE SEQUENCE [LARGE SCALE GENOMIC DNA]</scope>
    <source>
        <strain evidence="4">KCTC 42964</strain>
    </source>
</reference>
<feature type="transmembrane region" description="Helical" evidence="1">
    <location>
        <begin position="32"/>
        <end position="54"/>
    </location>
</feature>
<protein>
    <submittedName>
        <fullName evidence="3">CinA family protein</fullName>
    </submittedName>
</protein>
<dbReference type="RefSeq" id="WP_379898487.1">
    <property type="nucleotide sequence ID" value="NZ_JBHRTR010000013.1"/>
</dbReference>
<dbReference type="InterPro" id="IPR008136">
    <property type="entry name" value="CinA_C"/>
</dbReference>
<keyword evidence="1" id="KW-1133">Transmembrane helix</keyword>
<gene>
    <name evidence="3" type="ORF">ACFOGJ_04515</name>
</gene>
<evidence type="ECO:0000259" key="2">
    <source>
        <dbReference type="Pfam" id="PF02464"/>
    </source>
</evidence>
<dbReference type="SUPFAM" id="SSF142433">
    <property type="entry name" value="CinA-like"/>
    <property type="match status" value="1"/>
</dbReference>
<dbReference type="InterPro" id="IPR036653">
    <property type="entry name" value="CinA-like_C"/>
</dbReference>
<dbReference type="Pfam" id="PF02464">
    <property type="entry name" value="CinA"/>
    <property type="match status" value="1"/>
</dbReference>
<dbReference type="Gene3D" id="3.90.950.20">
    <property type="entry name" value="CinA-like"/>
    <property type="match status" value="1"/>
</dbReference>
<name>A0ABV7KW35_9PROT</name>
<accession>A0ABV7KW35</accession>
<evidence type="ECO:0000313" key="4">
    <source>
        <dbReference type="Proteomes" id="UP001595528"/>
    </source>
</evidence>
<sequence length="160" mass="16716">MDRLLPAASRIAEILKAREQTLAVSESAAGGLISAALLAVPGASAFYLGGGVIYTRPARRALLGLSDREVKAKGATESYALVAARTIRERLEADWAIGESGVAGPTGSRYGHPPGHAGIAVAGPVELAETVQTGLDDRVENMRLFGIAALDLLERVLRQD</sequence>
<comment type="caution">
    <text evidence="3">The sequence shown here is derived from an EMBL/GenBank/DDBJ whole genome shotgun (WGS) entry which is preliminary data.</text>
</comment>